<evidence type="ECO:0000313" key="1">
    <source>
        <dbReference type="EMBL" id="ASQ47466.1"/>
    </source>
</evidence>
<organism evidence="1 2">
    <name type="scientific">Legionella clemsonensis</name>
    <dbReference type="NCBI Taxonomy" id="1867846"/>
    <lineage>
        <taxon>Bacteria</taxon>
        <taxon>Pseudomonadati</taxon>
        <taxon>Pseudomonadota</taxon>
        <taxon>Gammaproteobacteria</taxon>
        <taxon>Legionellales</taxon>
        <taxon>Legionellaceae</taxon>
        <taxon>Legionella</taxon>
    </lineage>
</organism>
<dbReference type="Proteomes" id="UP000201728">
    <property type="component" value="Chromosome"/>
</dbReference>
<dbReference type="EMBL" id="CP016397">
    <property type="protein sequence ID" value="ASQ47466.1"/>
    <property type="molecule type" value="Genomic_DNA"/>
</dbReference>
<sequence length="739" mass="82762">MIPIDSIFSGKELEERAKEISQEEKQLYQKFNQLFNESYDFSKSFAEQSSSFLLALTSCYEEIQQLNQKQVQLATQYFALSEPERELFWKNYSPDSNKKPSYEAFAALVDNSPKLNDAQKIKTKADALQLMFYETGTKMIAKTVDHVRNYVSQNNPNNKFSIIAEGYSIGMQSDNSMKPSPEAQQHVENFSWQNNFANFAEFKKLFRHPHNIKVKPSGILLLSVNETDDALYIFPGIESPDSSKIILFASPSYQSLYHELAHLNRAFRGSGKSAFSMPSLFRNLYSRDTEEIWNINLGKSSDNSLQKERKAPLRIAHSQGFTLIKKDTQLEVDQNTLFPNVDYVSTSLCNGEALFGRRDFSNLAPRDNQIIKLSLQGIKEKVALSNSTVVLSIVSSTLVESDFRNANLIELHASFSSLTRCNFDNVQIENGSFSKFCDLSASQFKGANLKGTVFRDCDLSHCNFNGADLSGVTFKGKIVGIETCCFDNALITDILSPTLQSLVARNEMSINNAIETEIKLSNLVEKLQTCYLADLNAILYVLNFFKKDETLIKMVGANSLTPENLVEFLKATGIETGAITLLQTKAVQEVFAQGNPEALLNILRQETHKTMSLEKLHAIFKLLGNSDVLTTLMTEKKLSLEQIHTIIKLDTYNAEQFFDAIHRSKAIRSALLSSAISVDAIIAITQQKKSSEALKPLDELDDSVISMEEPVTCKSVLIEEVKKLLAAQASQQSTASRSP</sequence>
<dbReference type="Pfam" id="PF00805">
    <property type="entry name" value="Pentapeptide"/>
    <property type="match status" value="2"/>
</dbReference>
<dbReference type="Gene3D" id="2.160.20.80">
    <property type="entry name" value="E3 ubiquitin-protein ligase SopA"/>
    <property type="match status" value="1"/>
</dbReference>
<dbReference type="InterPro" id="IPR001646">
    <property type="entry name" value="5peptide_repeat"/>
</dbReference>
<dbReference type="RefSeq" id="WP_094092190.1">
    <property type="nucleotide sequence ID" value="NZ_CP016397.1"/>
</dbReference>
<accession>A0A222P6J0</accession>
<evidence type="ECO:0000313" key="2">
    <source>
        <dbReference type="Proteomes" id="UP000201728"/>
    </source>
</evidence>
<name>A0A222P6J0_9GAMM</name>
<dbReference type="AlphaFoldDB" id="A0A222P6J0"/>
<dbReference type="SUPFAM" id="SSF141571">
    <property type="entry name" value="Pentapeptide repeat-like"/>
    <property type="match status" value="1"/>
</dbReference>
<dbReference type="PANTHER" id="PTHR14136">
    <property type="entry name" value="BTB_POZ DOMAIN-CONTAINING PROTEIN KCTD9"/>
    <property type="match status" value="1"/>
</dbReference>
<proteinExistence type="predicted"/>
<keyword evidence="2" id="KW-1185">Reference proteome</keyword>
<reference evidence="2" key="1">
    <citation type="submission" date="2016-07" db="EMBL/GenBank/DDBJ databases">
        <authorList>
            <person name="Florea S."/>
            <person name="Webb J.S."/>
            <person name="Jaromczyk J."/>
            <person name="Schardl C.L."/>
        </authorList>
    </citation>
    <scope>NUCLEOTIDE SEQUENCE [LARGE SCALE GENOMIC DNA]</scope>
    <source>
        <strain evidence="2">CDC-D5610</strain>
    </source>
</reference>
<gene>
    <name evidence="1" type="ORF">clem_14705</name>
</gene>
<dbReference type="InterPro" id="IPR051082">
    <property type="entry name" value="Pentapeptide-BTB/POZ_domain"/>
</dbReference>
<dbReference type="KEGG" id="lcd:clem_14705"/>
<dbReference type="OrthoDB" id="5652420at2"/>
<dbReference type="PANTHER" id="PTHR14136:SF17">
    <property type="entry name" value="BTB_POZ DOMAIN-CONTAINING PROTEIN KCTD9"/>
    <property type="match status" value="1"/>
</dbReference>
<protein>
    <submittedName>
        <fullName evidence="1">Pentapeptide repeats (8 copies)</fullName>
    </submittedName>
</protein>